<keyword evidence="4 8" id="KW-0812">Transmembrane</keyword>
<dbReference type="InterPro" id="IPR035906">
    <property type="entry name" value="MetI-like_sf"/>
</dbReference>
<keyword evidence="5" id="KW-0029">Amino-acid transport</keyword>
<evidence type="ECO:0000313" key="11">
    <source>
        <dbReference type="Proteomes" id="UP000549616"/>
    </source>
</evidence>
<sequence>MGAGGGERLMEWSWEYFWDSVPLLLEGLLVTVELTVLGSLLAYVLGLVFALVRRARIPVVSQLMYLFIELVRSTPLLIQVFVIFYLLWPALDIRPSAFLTGVIALGIHYGTYTAEVYRAGIEAIPKGQWEAATALSIPRSRVWTGIILPQAVPRVTPALGNYMISMFKETPLLISIGIFEVLNQAKEQGAETFQVLEPYTLAGILFLLISFPSSILVRRLERRVGQL</sequence>
<comment type="similarity">
    <text evidence="8">Belongs to the binding-protein-dependent transport system permease family.</text>
</comment>
<dbReference type="InterPro" id="IPR043429">
    <property type="entry name" value="ArtM/GltK/GlnP/TcyL/YhdX-like"/>
</dbReference>
<feature type="domain" description="ABC transmembrane type-1" evidence="9">
    <location>
        <begin position="28"/>
        <end position="217"/>
    </location>
</feature>
<keyword evidence="3" id="KW-1003">Cell membrane</keyword>
<dbReference type="Proteomes" id="UP000549616">
    <property type="component" value="Unassembled WGS sequence"/>
</dbReference>
<dbReference type="GO" id="GO:0043190">
    <property type="term" value="C:ATP-binding cassette (ABC) transporter complex"/>
    <property type="evidence" value="ECO:0007669"/>
    <property type="project" value="InterPro"/>
</dbReference>
<dbReference type="CDD" id="cd06261">
    <property type="entry name" value="TM_PBP2"/>
    <property type="match status" value="1"/>
</dbReference>
<evidence type="ECO:0000256" key="4">
    <source>
        <dbReference type="ARBA" id="ARBA00022692"/>
    </source>
</evidence>
<keyword evidence="11" id="KW-1185">Reference proteome</keyword>
<feature type="transmembrane region" description="Helical" evidence="8">
    <location>
        <begin position="28"/>
        <end position="52"/>
    </location>
</feature>
<evidence type="ECO:0000259" key="9">
    <source>
        <dbReference type="PROSITE" id="PS50928"/>
    </source>
</evidence>
<dbReference type="GO" id="GO:0006865">
    <property type="term" value="P:amino acid transport"/>
    <property type="evidence" value="ECO:0007669"/>
    <property type="project" value="UniProtKB-KW"/>
</dbReference>
<dbReference type="PANTHER" id="PTHR30614">
    <property type="entry name" value="MEMBRANE COMPONENT OF AMINO ACID ABC TRANSPORTER"/>
    <property type="match status" value="1"/>
</dbReference>
<keyword evidence="2 8" id="KW-0813">Transport</keyword>
<protein>
    <submittedName>
        <fullName evidence="10">Polar amino acid transport system permease protein</fullName>
    </submittedName>
</protein>
<dbReference type="InterPro" id="IPR000515">
    <property type="entry name" value="MetI-like"/>
</dbReference>
<evidence type="ECO:0000256" key="2">
    <source>
        <dbReference type="ARBA" id="ARBA00022448"/>
    </source>
</evidence>
<evidence type="ECO:0000256" key="7">
    <source>
        <dbReference type="ARBA" id="ARBA00023136"/>
    </source>
</evidence>
<comment type="caution">
    <text evidence="10">The sequence shown here is derived from an EMBL/GenBank/DDBJ whole genome shotgun (WGS) entry which is preliminary data.</text>
</comment>
<feature type="transmembrane region" description="Helical" evidence="8">
    <location>
        <begin position="199"/>
        <end position="217"/>
    </location>
</feature>
<dbReference type="PANTHER" id="PTHR30614:SF0">
    <property type="entry name" value="L-CYSTINE TRANSPORT SYSTEM PERMEASE PROTEIN TCYL"/>
    <property type="match status" value="1"/>
</dbReference>
<dbReference type="PROSITE" id="PS50928">
    <property type="entry name" value="ABC_TM1"/>
    <property type="match status" value="1"/>
</dbReference>
<dbReference type="EMBL" id="JACCFK010000001">
    <property type="protein sequence ID" value="NYI87141.1"/>
    <property type="molecule type" value="Genomic_DNA"/>
</dbReference>
<evidence type="ECO:0000256" key="5">
    <source>
        <dbReference type="ARBA" id="ARBA00022970"/>
    </source>
</evidence>
<dbReference type="Pfam" id="PF00528">
    <property type="entry name" value="BPD_transp_1"/>
    <property type="match status" value="1"/>
</dbReference>
<dbReference type="SUPFAM" id="SSF161098">
    <property type="entry name" value="MetI-like"/>
    <property type="match status" value="1"/>
</dbReference>
<evidence type="ECO:0000256" key="3">
    <source>
        <dbReference type="ARBA" id="ARBA00022475"/>
    </source>
</evidence>
<dbReference type="GO" id="GO:0022857">
    <property type="term" value="F:transmembrane transporter activity"/>
    <property type="evidence" value="ECO:0007669"/>
    <property type="project" value="InterPro"/>
</dbReference>
<evidence type="ECO:0000256" key="1">
    <source>
        <dbReference type="ARBA" id="ARBA00004651"/>
    </source>
</evidence>
<feature type="transmembrane region" description="Helical" evidence="8">
    <location>
        <begin position="64"/>
        <end position="88"/>
    </location>
</feature>
<dbReference type="InterPro" id="IPR014341">
    <property type="entry name" value="Ectoine_EhuD"/>
</dbReference>
<gene>
    <name evidence="10" type="ORF">HNR02_000464</name>
</gene>
<organism evidence="10 11">
    <name type="scientific">Amycolatopsis endophytica</name>
    <dbReference type="NCBI Taxonomy" id="860233"/>
    <lineage>
        <taxon>Bacteria</taxon>
        <taxon>Bacillati</taxon>
        <taxon>Actinomycetota</taxon>
        <taxon>Actinomycetes</taxon>
        <taxon>Pseudonocardiales</taxon>
        <taxon>Pseudonocardiaceae</taxon>
        <taxon>Amycolatopsis</taxon>
    </lineage>
</organism>
<dbReference type="InterPro" id="IPR010065">
    <property type="entry name" value="AA_ABC_transptr_permease_3TM"/>
</dbReference>
<proteinExistence type="inferred from homology"/>
<name>A0A853AX24_9PSEU</name>
<comment type="subcellular location">
    <subcellularLocation>
        <location evidence="1 8">Cell membrane</location>
        <topology evidence="1 8">Multi-pass membrane protein</topology>
    </subcellularLocation>
</comment>
<dbReference type="NCBIfam" id="TIGR01726">
    <property type="entry name" value="HEQRo_perm_3TM"/>
    <property type="match status" value="1"/>
</dbReference>
<accession>A0A853AX24</accession>
<keyword evidence="6 8" id="KW-1133">Transmembrane helix</keyword>
<evidence type="ECO:0000313" key="10">
    <source>
        <dbReference type="EMBL" id="NYI87141.1"/>
    </source>
</evidence>
<evidence type="ECO:0000256" key="6">
    <source>
        <dbReference type="ARBA" id="ARBA00022989"/>
    </source>
</evidence>
<evidence type="ECO:0000256" key="8">
    <source>
        <dbReference type="RuleBase" id="RU363032"/>
    </source>
</evidence>
<dbReference type="AlphaFoldDB" id="A0A853AX24"/>
<dbReference type="NCBIfam" id="TIGR03003">
    <property type="entry name" value="ectoine_ehuD"/>
    <property type="match status" value="1"/>
</dbReference>
<reference evidence="10 11" key="1">
    <citation type="submission" date="2020-07" db="EMBL/GenBank/DDBJ databases">
        <title>Sequencing the genomes of 1000 actinobacteria strains.</title>
        <authorList>
            <person name="Klenk H.-P."/>
        </authorList>
    </citation>
    <scope>NUCLEOTIDE SEQUENCE [LARGE SCALE GENOMIC DNA]</scope>
    <source>
        <strain evidence="10 11">DSM 104006</strain>
    </source>
</reference>
<dbReference type="Gene3D" id="1.10.3720.10">
    <property type="entry name" value="MetI-like"/>
    <property type="match status" value="1"/>
</dbReference>
<keyword evidence="7 8" id="KW-0472">Membrane</keyword>